<dbReference type="Pfam" id="PF23771">
    <property type="entry name" value="DUF7168"/>
    <property type="match status" value="1"/>
</dbReference>
<name>A0ABZ3D9B1_9PROT</name>
<dbReference type="Proteomes" id="UP001449795">
    <property type="component" value="Chromosome"/>
</dbReference>
<dbReference type="InterPro" id="IPR055592">
    <property type="entry name" value="DUF7168"/>
</dbReference>
<evidence type="ECO:0000259" key="2">
    <source>
        <dbReference type="Pfam" id="PF23771"/>
    </source>
</evidence>
<organism evidence="3 4">
    <name type="scientific">Nguyenibacter vanlangensis</name>
    <dbReference type="NCBI Taxonomy" id="1216886"/>
    <lineage>
        <taxon>Bacteria</taxon>
        <taxon>Pseudomonadati</taxon>
        <taxon>Pseudomonadota</taxon>
        <taxon>Alphaproteobacteria</taxon>
        <taxon>Acetobacterales</taxon>
        <taxon>Acetobacteraceae</taxon>
        <taxon>Nguyenibacter</taxon>
    </lineage>
</organism>
<evidence type="ECO:0000313" key="3">
    <source>
        <dbReference type="EMBL" id="XAE44408.1"/>
    </source>
</evidence>
<feature type="domain" description="DUF2786" evidence="1">
    <location>
        <begin position="355"/>
        <end position="393"/>
    </location>
</feature>
<sequence>MPQRKDDASTDLAGRQGDIDEVLASATRCLAPGKIDALIRHWLRDELPADDLSADVMLTRMALGLAIGTTLAVFTPSPSGQTAFDRLARQRRVAPPLVPVLDCLRRTRFRVVVAESLRGDGLADVRDVASGDRLRVADDGFRSEVMGVRLAVWVVPGDDDRHVFVGPVVPLDDPAFAVVEAFLRTGHRGLVNPLRCADAVYQHVVHHGPMRLPAWDDNDLDPFDDDDPLALLARKWARTPAPRSSDDIQLVRAQSDIETVVCVLIAIGSARATRQDALAAAWTEIGQVQSETIDRRAAISPSAAGLDDLEHLIGRLIATKEVPSSVREILREIRQAVAGRRKKTASDRRDDLDDVIARIQALRVRTVERGCTEQEVLAAAEKAAELLDRHGLSLSDLDIRNQTCEAIIVETSRKRAGALDDCVPTIAAIFDTRVWGETGEQGLLRHVFFGLPADVQAARYLYELVERTFETEGAGFRTSTAYLDTAAKLRRTATNSFQHGLAHGIIDKLRTLRETRESVLRASSGRDLVTVKADVVDEEMAALGLRLYTRTRSGRRRMLRDVYDQGRQTGLDFDYRPGIGQQG</sequence>
<feature type="domain" description="DUF7168" evidence="2">
    <location>
        <begin position="411"/>
        <end position="518"/>
    </location>
</feature>
<protein>
    <submittedName>
        <fullName evidence="3">DUF2786 domain-containing protein</fullName>
    </submittedName>
</protein>
<dbReference type="InterPro" id="IPR024498">
    <property type="entry name" value="DUF2786"/>
</dbReference>
<reference evidence="3 4" key="1">
    <citation type="submission" date="2024-04" db="EMBL/GenBank/DDBJ databases">
        <title>Complete genome sequence of Nguyenibacter vanlangesis HBCM-1154, a strain capable of nitrogen fixation, IAA production, and phosphorus solubilization isolated from sugarcane soil.</title>
        <authorList>
            <person name="MY HANH P."/>
        </authorList>
    </citation>
    <scope>NUCLEOTIDE SEQUENCE [LARGE SCALE GENOMIC DNA]</scope>
    <source>
        <strain evidence="3 4">HBCM 1154</strain>
    </source>
</reference>
<dbReference type="Pfam" id="PF10979">
    <property type="entry name" value="DUF2786"/>
    <property type="match status" value="1"/>
</dbReference>
<evidence type="ECO:0000259" key="1">
    <source>
        <dbReference type="Pfam" id="PF10979"/>
    </source>
</evidence>
<accession>A0ABZ3D9B1</accession>
<keyword evidence="4" id="KW-1185">Reference proteome</keyword>
<dbReference type="EMBL" id="CP152276">
    <property type="protein sequence ID" value="XAE44408.1"/>
    <property type="molecule type" value="Genomic_DNA"/>
</dbReference>
<proteinExistence type="predicted"/>
<evidence type="ECO:0000313" key="4">
    <source>
        <dbReference type="Proteomes" id="UP001449795"/>
    </source>
</evidence>
<dbReference type="RefSeq" id="WP_342629670.1">
    <property type="nucleotide sequence ID" value="NZ_CP152276.1"/>
</dbReference>
<gene>
    <name evidence="3" type="ORF">AAC691_08240</name>
</gene>